<dbReference type="InterPro" id="IPR039430">
    <property type="entry name" value="Thymidylate_kin-like_dom"/>
</dbReference>
<evidence type="ECO:0000256" key="7">
    <source>
        <dbReference type="HAMAP-Rule" id="MF_00165"/>
    </source>
</evidence>
<name>D6TRU6_KTERA</name>
<dbReference type="InterPro" id="IPR018094">
    <property type="entry name" value="Thymidylate_kinase"/>
</dbReference>
<evidence type="ECO:0000313" key="9">
    <source>
        <dbReference type="EMBL" id="EFH87876.1"/>
    </source>
</evidence>
<dbReference type="GO" id="GO:0006227">
    <property type="term" value="P:dUDP biosynthetic process"/>
    <property type="evidence" value="ECO:0007669"/>
    <property type="project" value="TreeGrafter"/>
</dbReference>
<dbReference type="HAMAP" id="MF_00165">
    <property type="entry name" value="Thymidylate_kinase"/>
    <property type="match status" value="1"/>
</dbReference>
<dbReference type="GO" id="GO:0004798">
    <property type="term" value="F:dTMP kinase activity"/>
    <property type="evidence" value="ECO:0007669"/>
    <property type="project" value="UniProtKB-UniRule"/>
</dbReference>
<evidence type="ECO:0000259" key="8">
    <source>
        <dbReference type="Pfam" id="PF02223"/>
    </source>
</evidence>
<keyword evidence="4 7" id="KW-0547">Nucleotide-binding</keyword>
<dbReference type="STRING" id="485913.Krac_9227"/>
<dbReference type="Gene3D" id="3.40.50.300">
    <property type="entry name" value="P-loop containing nucleotide triphosphate hydrolases"/>
    <property type="match status" value="1"/>
</dbReference>
<accession>D6TRU6</accession>
<dbReference type="GO" id="GO:0005524">
    <property type="term" value="F:ATP binding"/>
    <property type="evidence" value="ECO:0007669"/>
    <property type="project" value="UniProtKB-UniRule"/>
</dbReference>
<reference evidence="9 10" key="1">
    <citation type="journal article" date="2011" name="Stand. Genomic Sci.">
        <title>Non-contiguous finished genome sequence and contextual data of the filamentous soil bacterium Ktedonobacter racemifer type strain (SOSP1-21).</title>
        <authorList>
            <person name="Chang Y.J."/>
            <person name="Land M."/>
            <person name="Hauser L."/>
            <person name="Chertkov O."/>
            <person name="Del Rio T.G."/>
            <person name="Nolan M."/>
            <person name="Copeland A."/>
            <person name="Tice H."/>
            <person name="Cheng J.F."/>
            <person name="Lucas S."/>
            <person name="Han C."/>
            <person name="Goodwin L."/>
            <person name="Pitluck S."/>
            <person name="Ivanova N."/>
            <person name="Ovchinikova G."/>
            <person name="Pati A."/>
            <person name="Chen A."/>
            <person name="Palaniappan K."/>
            <person name="Mavromatis K."/>
            <person name="Liolios K."/>
            <person name="Brettin T."/>
            <person name="Fiebig A."/>
            <person name="Rohde M."/>
            <person name="Abt B."/>
            <person name="Goker M."/>
            <person name="Detter J.C."/>
            <person name="Woyke T."/>
            <person name="Bristow J."/>
            <person name="Eisen J.A."/>
            <person name="Markowitz V."/>
            <person name="Hugenholtz P."/>
            <person name="Kyrpides N.C."/>
            <person name="Klenk H.P."/>
            <person name="Lapidus A."/>
        </authorList>
    </citation>
    <scope>NUCLEOTIDE SEQUENCE [LARGE SCALE GENOMIC DNA]</scope>
    <source>
        <strain evidence="10">DSM 44963</strain>
    </source>
</reference>
<comment type="caution">
    <text evidence="9">The sequence shown here is derived from an EMBL/GenBank/DDBJ whole genome shotgun (WGS) entry which is preliminary data.</text>
</comment>
<evidence type="ECO:0000256" key="1">
    <source>
        <dbReference type="ARBA" id="ARBA00009776"/>
    </source>
</evidence>
<sequence>MSVVTEPLSHDTKGISASTTLVDLFKEERILMTRPDCYGIDTLGIQVGEEILPGRLIVIEGTDGVGRTTQLRLLRPWLESLGYAVADTEFTRSVLAGDGIKQAKAGHTLGPITMHLFYATDFVDRLESLVLPALRAGFIVLIDRYIYTLMARAMVRGANPHWLRSIYSLALKPNAIFYLNIGIDDLIPRVLQRGGFNYWESGMDMRLGPDLYESFITYQARLLTQFEHMVKPYEFQVIDAKQPVEAICAQLKSAIYPLLPQG</sequence>
<dbReference type="EC" id="2.7.4.9" evidence="7"/>
<evidence type="ECO:0000256" key="4">
    <source>
        <dbReference type="ARBA" id="ARBA00022741"/>
    </source>
</evidence>
<dbReference type="eggNOG" id="COG0125">
    <property type="taxonomic scope" value="Bacteria"/>
</dbReference>
<keyword evidence="10" id="KW-1185">Reference proteome</keyword>
<dbReference type="InParanoid" id="D6TRU6"/>
<proteinExistence type="inferred from homology"/>
<evidence type="ECO:0000256" key="5">
    <source>
        <dbReference type="ARBA" id="ARBA00022777"/>
    </source>
</evidence>
<gene>
    <name evidence="7" type="primary">tmk</name>
    <name evidence="9" type="ORF">Krac_9227</name>
</gene>
<dbReference type="GO" id="GO:0006233">
    <property type="term" value="P:dTDP biosynthetic process"/>
    <property type="evidence" value="ECO:0007669"/>
    <property type="project" value="InterPro"/>
</dbReference>
<dbReference type="SUPFAM" id="SSF52540">
    <property type="entry name" value="P-loop containing nucleoside triphosphate hydrolases"/>
    <property type="match status" value="1"/>
</dbReference>
<evidence type="ECO:0000256" key="6">
    <source>
        <dbReference type="ARBA" id="ARBA00022840"/>
    </source>
</evidence>
<dbReference type="PANTHER" id="PTHR10344:SF1">
    <property type="entry name" value="THYMIDYLATE KINASE"/>
    <property type="match status" value="1"/>
</dbReference>
<dbReference type="Proteomes" id="UP000004508">
    <property type="component" value="Unassembled WGS sequence"/>
</dbReference>
<dbReference type="AlphaFoldDB" id="D6TRU6"/>
<dbReference type="GO" id="GO:0005737">
    <property type="term" value="C:cytoplasm"/>
    <property type="evidence" value="ECO:0007669"/>
    <property type="project" value="TreeGrafter"/>
</dbReference>
<comment type="catalytic activity">
    <reaction evidence="7">
        <text>dTMP + ATP = dTDP + ADP</text>
        <dbReference type="Rhea" id="RHEA:13517"/>
        <dbReference type="ChEBI" id="CHEBI:30616"/>
        <dbReference type="ChEBI" id="CHEBI:58369"/>
        <dbReference type="ChEBI" id="CHEBI:63528"/>
        <dbReference type="ChEBI" id="CHEBI:456216"/>
        <dbReference type="EC" id="2.7.4.9"/>
    </reaction>
</comment>
<keyword evidence="5 7" id="KW-0418">Kinase</keyword>
<keyword evidence="2 7" id="KW-0808">Transferase</keyword>
<dbReference type="InterPro" id="IPR027417">
    <property type="entry name" value="P-loop_NTPase"/>
</dbReference>
<evidence type="ECO:0000313" key="10">
    <source>
        <dbReference type="Proteomes" id="UP000004508"/>
    </source>
</evidence>
<dbReference type="CDD" id="cd01672">
    <property type="entry name" value="TMPK"/>
    <property type="match status" value="1"/>
</dbReference>
<protein>
    <recommendedName>
        <fullName evidence="7">Thymidylate kinase</fullName>
        <ecNumber evidence="7">2.7.4.9</ecNumber>
    </recommendedName>
    <alternativeName>
        <fullName evidence="7">dTMP kinase</fullName>
    </alternativeName>
</protein>
<dbReference type="GO" id="GO:0006235">
    <property type="term" value="P:dTTP biosynthetic process"/>
    <property type="evidence" value="ECO:0007669"/>
    <property type="project" value="UniProtKB-UniRule"/>
</dbReference>
<dbReference type="PANTHER" id="PTHR10344">
    <property type="entry name" value="THYMIDYLATE KINASE"/>
    <property type="match status" value="1"/>
</dbReference>
<dbReference type="RefSeq" id="WP_007913428.1">
    <property type="nucleotide sequence ID" value="NZ_ADVG01000002.1"/>
</dbReference>
<dbReference type="EMBL" id="ADVG01000002">
    <property type="protein sequence ID" value="EFH87876.1"/>
    <property type="molecule type" value="Genomic_DNA"/>
</dbReference>
<evidence type="ECO:0000256" key="2">
    <source>
        <dbReference type="ARBA" id="ARBA00022679"/>
    </source>
</evidence>
<comment type="similarity">
    <text evidence="1 7">Belongs to the thymidylate kinase family.</text>
</comment>
<comment type="caution">
    <text evidence="7">Lacks conserved residue(s) required for the propagation of feature annotation.</text>
</comment>
<feature type="domain" description="Thymidylate kinase-like" evidence="8">
    <location>
        <begin position="59"/>
        <end position="247"/>
    </location>
</feature>
<keyword evidence="6 7" id="KW-0067">ATP-binding</keyword>
<evidence type="ECO:0000256" key="3">
    <source>
        <dbReference type="ARBA" id="ARBA00022727"/>
    </source>
</evidence>
<organism evidence="9 10">
    <name type="scientific">Ktedonobacter racemifer DSM 44963</name>
    <dbReference type="NCBI Taxonomy" id="485913"/>
    <lineage>
        <taxon>Bacteria</taxon>
        <taxon>Bacillati</taxon>
        <taxon>Chloroflexota</taxon>
        <taxon>Ktedonobacteria</taxon>
        <taxon>Ktedonobacterales</taxon>
        <taxon>Ktedonobacteraceae</taxon>
        <taxon>Ktedonobacter</taxon>
    </lineage>
</organism>
<keyword evidence="3 7" id="KW-0545">Nucleotide biosynthesis</keyword>
<dbReference type="Pfam" id="PF02223">
    <property type="entry name" value="Thymidylate_kin"/>
    <property type="match status" value="1"/>
</dbReference>
<comment type="function">
    <text evidence="7">Phosphorylation of dTMP to form dTDP in both de novo and salvage pathways of dTTP synthesis.</text>
</comment>